<dbReference type="Gene3D" id="3.30.60.10">
    <property type="entry name" value="Endochitinase-like"/>
    <property type="match status" value="1"/>
</dbReference>
<dbReference type="CDD" id="cd00035">
    <property type="entry name" value="ChtBD1"/>
    <property type="match status" value="1"/>
</dbReference>
<keyword evidence="5" id="KW-0378">Hydrolase</keyword>
<feature type="domain" description="Chitin-binding type-1" evidence="11">
    <location>
        <begin position="71"/>
        <end position="102"/>
    </location>
</feature>
<keyword evidence="8" id="KW-1015">Disulfide bond</keyword>
<evidence type="ECO:0000256" key="6">
    <source>
        <dbReference type="ARBA" id="ARBA00023277"/>
    </source>
</evidence>
<dbReference type="GO" id="GO:0046872">
    <property type="term" value="F:metal ion binding"/>
    <property type="evidence" value="ECO:0007669"/>
    <property type="project" value="UniProtKB-KW"/>
</dbReference>
<evidence type="ECO:0000256" key="3">
    <source>
        <dbReference type="ARBA" id="ARBA00022723"/>
    </source>
</evidence>
<dbReference type="InterPro" id="IPR001002">
    <property type="entry name" value="Chitin-bd_1"/>
</dbReference>
<dbReference type="OrthoDB" id="407355at2759"/>
<evidence type="ECO:0000256" key="7">
    <source>
        <dbReference type="ARBA" id="ARBA00023285"/>
    </source>
</evidence>
<evidence type="ECO:0000256" key="4">
    <source>
        <dbReference type="ARBA" id="ARBA00022729"/>
    </source>
</evidence>
<dbReference type="PANTHER" id="PTHR46471">
    <property type="entry name" value="CHITIN DEACETYLASE"/>
    <property type="match status" value="1"/>
</dbReference>
<evidence type="ECO:0000313" key="14">
    <source>
        <dbReference type="Proteomes" id="UP000813461"/>
    </source>
</evidence>
<dbReference type="PROSITE" id="PS00026">
    <property type="entry name" value="CHIT_BIND_I_1"/>
    <property type="match status" value="1"/>
</dbReference>
<evidence type="ECO:0000256" key="10">
    <source>
        <dbReference type="SAM" id="SignalP"/>
    </source>
</evidence>
<evidence type="ECO:0000256" key="9">
    <source>
        <dbReference type="SAM" id="MobiDB-lite"/>
    </source>
</evidence>
<dbReference type="Pfam" id="PF01522">
    <property type="entry name" value="Polysacc_deac_1"/>
    <property type="match status" value="1"/>
</dbReference>
<dbReference type="InterPro" id="IPR018371">
    <property type="entry name" value="Chitin-binding_1_CS"/>
</dbReference>
<feature type="disulfide bond" evidence="8">
    <location>
        <begin position="83"/>
        <end position="95"/>
    </location>
</feature>
<dbReference type="EMBL" id="JAGMVJ010000020">
    <property type="protein sequence ID" value="KAH7075100.1"/>
    <property type="molecule type" value="Genomic_DNA"/>
</dbReference>
<feature type="region of interest" description="Disordered" evidence="9">
    <location>
        <begin position="383"/>
        <end position="412"/>
    </location>
</feature>
<keyword evidence="14" id="KW-1185">Reference proteome</keyword>
<dbReference type="PROSITE" id="PS51677">
    <property type="entry name" value="NODB"/>
    <property type="match status" value="1"/>
</dbReference>
<evidence type="ECO:0000256" key="8">
    <source>
        <dbReference type="PROSITE-ProRule" id="PRU00261"/>
    </source>
</evidence>
<dbReference type="InterPro" id="IPR036861">
    <property type="entry name" value="Endochitinase-like_sf"/>
</dbReference>
<feature type="disulfide bond" evidence="8">
    <location>
        <begin position="88"/>
        <end position="102"/>
    </location>
</feature>
<dbReference type="InterPro" id="IPR011330">
    <property type="entry name" value="Glyco_hydro/deAcase_b/a-brl"/>
</dbReference>
<feature type="compositionally biased region" description="Low complexity" evidence="9">
    <location>
        <begin position="383"/>
        <end position="411"/>
    </location>
</feature>
<dbReference type="GO" id="GO:0005975">
    <property type="term" value="P:carbohydrate metabolic process"/>
    <property type="evidence" value="ECO:0007669"/>
    <property type="project" value="InterPro"/>
</dbReference>
<name>A0A8K0QW70_9PLEO</name>
<keyword evidence="7" id="KW-0170">Cobalt</keyword>
<reference evidence="13" key="1">
    <citation type="journal article" date="2021" name="Nat. Commun.">
        <title>Genetic determinants of endophytism in the Arabidopsis root mycobiome.</title>
        <authorList>
            <person name="Mesny F."/>
            <person name="Miyauchi S."/>
            <person name="Thiergart T."/>
            <person name="Pickel B."/>
            <person name="Atanasova L."/>
            <person name="Karlsson M."/>
            <person name="Huettel B."/>
            <person name="Barry K.W."/>
            <person name="Haridas S."/>
            <person name="Chen C."/>
            <person name="Bauer D."/>
            <person name="Andreopoulos W."/>
            <person name="Pangilinan J."/>
            <person name="LaButti K."/>
            <person name="Riley R."/>
            <person name="Lipzen A."/>
            <person name="Clum A."/>
            <person name="Drula E."/>
            <person name="Henrissat B."/>
            <person name="Kohler A."/>
            <person name="Grigoriev I.V."/>
            <person name="Martin F.M."/>
            <person name="Hacquard S."/>
        </authorList>
    </citation>
    <scope>NUCLEOTIDE SEQUENCE</scope>
    <source>
        <strain evidence="13">MPI-SDFR-AT-0120</strain>
    </source>
</reference>
<evidence type="ECO:0008006" key="15">
    <source>
        <dbReference type="Google" id="ProtNLM"/>
    </source>
</evidence>
<keyword evidence="2 8" id="KW-0147">Chitin-binding</keyword>
<feature type="disulfide bond" evidence="8">
    <location>
        <begin position="74"/>
        <end position="89"/>
    </location>
</feature>
<keyword evidence="3" id="KW-0479">Metal-binding</keyword>
<dbReference type="Proteomes" id="UP000813461">
    <property type="component" value="Unassembled WGS sequence"/>
</dbReference>
<evidence type="ECO:0000256" key="2">
    <source>
        <dbReference type="ARBA" id="ARBA00022669"/>
    </source>
</evidence>
<dbReference type="PANTHER" id="PTHR46471:SF8">
    <property type="entry name" value="CHITIN DEACETYLASE"/>
    <property type="match status" value="1"/>
</dbReference>
<comment type="cofactor">
    <cofactor evidence="1">
        <name>Co(2+)</name>
        <dbReference type="ChEBI" id="CHEBI:48828"/>
    </cofactor>
</comment>
<protein>
    <recommendedName>
        <fullName evidence="15">Chitin binding protein</fullName>
    </recommendedName>
</protein>
<proteinExistence type="predicted"/>
<evidence type="ECO:0000259" key="12">
    <source>
        <dbReference type="PROSITE" id="PS51677"/>
    </source>
</evidence>
<dbReference type="GO" id="GO:0008061">
    <property type="term" value="F:chitin binding"/>
    <property type="evidence" value="ECO:0007669"/>
    <property type="project" value="UniProtKB-UniRule"/>
</dbReference>
<keyword evidence="4 10" id="KW-0732">Signal</keyword>
<dbReference type="InterPro" id="IPR002509">
    <property type="entry name" value="NODB_dom"/>
</dbReference>
<dbReference type="PROSITE" id="PS50941">
    <property type="entry name" value="CHIT_BIND_I_2"/>
    <property type="match status" value="1"/>
</dbReference>
<dbReference type="SUPFAM" id="SSF57016">
    <property type="entry name" value="Plant lectins/antimicrobial peptides"/>
    <property type="match status" value="1"/>
</dbReference>
<sequence>MRLSQVLAASLAAPLAAAHGSIPGAPKIFGLGDANAIVALKSRNVYGAHAARAARSSHGSQLQARQGGDSNGRCGPSYGCATCAEGYCCSSGGWCGQGSDYCQAPDSLFEYGPGADANVLPSGGTTRNIARTKVGSVLYGGDGIWVCTKPGQIAITYDDGPYTYTTDLLNLFSSYNFKATFFVTGINLSKGSIDSSSKAWAAMISRMITDGHQVASHTWSHQDLSVITKEQRYEQMVRLEMALSNIIGKFPTYMRPPYSSCTAASGCVQDMADLGYHISYFDLDTDDYNNITPEKAQIPKDRIYAALNPSNSATDEFLAIAHDIHFQTVYNMTGYMLDLMVKKGYKGVTMGECLGDAEANWYRSGANRVATSSSFKPPACASTRASSSSATGSRTSTAAVSTPTTVSPDSSCGAASGYTCLGFSGGECCSQVWPLRNWLPEWVWQVWTVF</sequence>
<comment type="caution">
    <text evidence="8">Lacks conserved residue(s) required for the propagation of feature annotation.</text>
</comment>
<comment type="caution">
    <text evidence="13">The sequence shown here is derived from an EMBL/GenBank/DDBJ whole genome shotgun (WGS) entry which is preliminary data.</text>
</comment>
<dbReference type="Gene3D" id="3.20.20.370">
    <property type="entry name" value="Glycoside hydrolase/deacetylase"/>
    <property type="match status" value="1"/>
</dbReference>
<gene>
    <name evidence="13" type="ORF">FB567DRAFT_610616</name>
</gene>
<evidence type="ECO:0000259" key="11">
    <source>
        <dbReference type="PROSITE" id="PS50941"/>
    </source>
</evidence>
<dbReference type="SUPFAM" id="SSF88713">
    <property type="entry name" value="Glycoside hydrolase/deacetylase"/>
    <property type="match status" value="1"/>
</dbReference>
<keyword evidence="6" id="KW-0119">Carbohydrate metabolism</keyword>
<feature type="chain" id="PRO_5035427041" description="Chitin binding protein" evidence="10">
    <location>
        <begin position="19"/>
        <end position="450"/>
    </location>
</feature>
<evidence type="ECO:0000256" key="5">
    <source>
        <dbReference type="ARBA" id="ARBA00022801"/>
    </source>
</evidence>
<dbReference type="GO" id="GO:0016810">
    <property type="term" value="F:hydrolase activity, acting on carbon-nitrogen (but not peptide) bonds"/>
    <property type="evidence" value="ECO:0007669"/>
    <property type="project" value="InterPro"/>
</dbReference>
<evidence type="ECO:0000313" key="13">
    <source>
        <dbReference type="EMBL" id="KAH7075100.1"/>
    </source>
</evidence>
<evidence type="ECO:0000256" key="1">
    <source>
        <dbReference type="ARBA" id="ARBA00001941"/>
    </source>
</evidence>
<organism evidence="13 14">
    <name type="scientific">Paraphoma chrysanthemicola</name>
    <dbReference type="NCBI Taxonomy" id="798071"/>
    <lineage>
        <taxon>Eukaryota</taxon>
        <taxon>Fungi</taxon>
        <taxon>Dikarya</taxon>
        <taxon>Ascomycota</taxon>
        <taxon>Pezizomycotina</taxon>
        <taxon>Dothideomycetes</taxon>
        <taxon>Pleosporomycetidae</taxon>
        <taxon>Pleosporales</taxon>
        <taxon>Pleosporineae</taxon>
        <taxon>Phaeosphaeriaceae</taxon>
        <taxon>Paraphoma</taxon>
    </lineage>
</organism>
<feature type="domain" description="NodB homology" evidence="12">
    <location>
        <begin position="151"/>
        <end position="348"/>
    </location>
</feature>
<dbReference type="CDD" id="cd10951">
    <property type="entry name" value="CE4_ClCDA_like"/>
    <property type="match status" value="1"/>
</dbReference>
<feature type="signal peptide" evidence="10">
    <location>
        <begin position="1"/>
        <end position="18"/>
    </location>
</feature>
<accession>A0A8K0QW70</accession>
<dbReference type="AlphaFoldDB" id="A0A8K0QW70"/>